<gene>
    <name evidence="14" type="ORF">SE15_02200</name>
</gene>
<proteinExistence type="inferred from homology"/>
<comment type="caution">
    <text evidence="14">The sequence shown here is derived from an EMBL/GenBank/DDBJ whole genome shotgun (WGS) entry which is preliminary data.</text>
</comment>
<dbReference type="Proteomes" id="UP000050544">
    <property type="component" value="Unassembled WGS sequence"/>
</dbReference>
<evidence type="ECO:0000256" key="5">
    <source>
        <dbReference type="ARBA" id="ARBA00022490"/>
    </source>
</evidence>
<protein>
    <recommendedName>
        <fullName evidence="4 12">Ribosomal RNA small subunit methyltransferase E</fullName>
        <ecNumber evidence="3 12">2.1.1.193</ecNumber>
    </recommendedName>
</protein>
<evidence type="ECO:0000256" key="11">
    <source>
        <dbReference type="ARBA" id="ARBA00047944"/>
    </source>
</evidence>
<evidence type="ECO:0000256" key="4">
    <source>
        <dbReference type="ARBA" id="ARBA00013673"/>
    </source>
</evidence>
<evidence type="ECO:0000256" key="12">
    <source>
        <dbReference type="PIRNR" id="PIRNR015601"/>
    </source>
</evidence>
<dbReference type="OrthoDB" id="9815641at2"/>
<dbReference type="RefSeq" id="WP_083461641.1">
    <property type="nucleotide sequence ID" value="NZ_LGKO01000002.1"/>
</dbReference>
<dbReference type="SUPFAM" id="SSF88697">
    <property type="entry name" value="PUA domain-like"/>
    <property type="match status" value="1"/>
</dbReference>
<keyword evidence="9 12" id="KW-0949">S-adenosyl-L-methionine</keyword>
<dbReference type="InterPro" id="IPR015947">
    <property type="entry name" value="PUA-like_sf"/>
</dbReference>
<dbReference type="STRING" id="869279.SE15_02200"/>
<sequence length="246" mass="27505">MHRFFVSPDCIHGTQVNFPPETAHQIHAVLRMRIGQEVIVLDNTGMAFRVRLENIRPSAVTGVILETLPITSEPRTRLTLYLGLTQREKFEWVLQKGTEVGITAFVPLITQRTLVRDATLAREKHPRWQRIVQEAAEQCGRGRIPDIHFPLELGQALEHAQATGSLCLMAWEGENQRSLREAIHNLSTPPHQVALIIGPEGGLSPEEVARAQQAGWLTCSLGARILRMETAAILGAAFILYELNDF</sequence>
<evidence type="ECO:0000256" key="9">
    <source>
        <dbReference type="ARBA" id="ARBA00022691"/>
    </source>
</evidence>
<dbReference type="EMBL" id="LGKO01000002">
    <property type="protein sequence ID" value="KPL84021.1"/>
    <property type="molecule type" value="Genomic_DNA"/>
</dbReference>
<evidence type="ECO:0000256" key="10">
    <source>
        <dbReference type="ARBA" id="ARBA00025699"/>
    </source>
</evidence>
<dbReference type="PANTHER" id="PTHR30027:SF3">
    <property type="entry name" value="16S RRNA (URACIL(1498)-N(3))-METHYLTRANSFERASE"/>
    <property type="match status" value="1"/>
</dbReference>
<comment type="catalytic activity">
    <reaction evidence="11 12">
        <text>uridine(1498) in 16S rRNA + S-adenosyl-L-methionine = N(3)-methyluridine(1498) in 16S rRNA + S-adenosyl-L-homocysteine + H(+)</text>
        <dbReference type="Rhea" id="RHEA:42920"/>
        <dbReference type="Rhea" id="RHEA-COMP:10283"/>
        <dbReference type="Rhea" id="RHEA-COMP:10284"/>
        <dbReference type="ChEBI" id="CHEBI:15378"/>
        <dbReference type="ChEBI" id="CHEBI:57856"/>
        <dbReference type="ChEBI" id="CHEBI:59789"/>
        <dbReference type="ChEBI" id="CHEBI:65315"/>
        <dbReference type="ChEBI" id="CHEBI:74502"/>
        <dbReference type="EC" id="2.1.1.193"/>
    </reaction>
</comment>
<dbReference type="Pfam" id="PF04452">
    <property type="entry name" value="Methyltrans_RNA"/>
    <property type="match status" value="1"/>
</dbReference>
<dbReference type="InterPro" id="IPR006700">
    <property type="entry name" value="RsmE"/>
</dbReference>
<keyword evidence="5 12" id="KW-0963">Cytoplasm</keyword>
<dbReference type="GO" id="GO:0005737">
    <property type="term" value="C:cytoplasm"/>
    <property type="evidence" value="ECO:0007669"/>
    <property type="project" value="UniProtKB-SubCell"/>
</dbReference>
<evidence type="ECO:0000256" key="8">
    <source>
        <dbReference type="ARBA" id="ARBA00022679"/>
    </source>
</evidence>
<dbReference type="CDD" id="cd18084">
    <property type="entry name" value="RsmE-like"/>
    <property type="match status" value="1"/>
</dbReference>
<dbReference type="GO" id="GO:0070042">
    <property type="term" value="F:rRNA (uridine-N3-)-methyltransferase activity"/>
    <property type="evidence" value="ECO:0007669"/>
    <property type="project" value="TreeGrafter"/>
</dbReference>
<dbReference type="InterPro" id="IPR029026">
    <property type="entry name" value="tRNA_m1G_MTases_N"/>
</dbReference>
<comment type="function">
    <text evidence="10 12">Specifically methylates the N3 position of the uracil ring of uridine 1498 (m3U1498) in 16S rRNA. Acts on the fully assembled 30S ribosomal subunit.</text>
</comment>
<name>A0A0P6XUS6_9CHLR</name>
<dbReference type="InterPro" id="IPR029028">
    <property type="entry name" value="Alpha/beta_knot_MTases"/>
</dbReference>
<dbReference type="PANTHER" id="PTHR30027">
    <property type="entry name" value="RIBOSOMAL RNA SMALL SUBUNIT METHYLTRANSFERASE E"/>
    <property type="match status" value="1"/>
</dbReference>
<evidence type="ECO:0000256" key="7">
    <source>
        <dbReference type="ARBA" id="ARBA00022603"/>
    </source>
</evidence>
<keyword evidence="15" id="KW-1185">Reference proteome</keyword>
<dbReference type="NCBIfam" id="TIGR00046">
    <property type="entry name" value="RsmE family RNA methyltransferase"/>
    <property type="match status" value="1"/>
</dbReference>
<dbReference type="PIRSF" id="PIRSF015601">
    <property type="entry name" value="MTase_slr0722"/>
    <property type="match status" value="1"/>
</dbReference>
<feature type="domain" description="Ribosomal RNA small subunit methyltransferase E methyltransferase" evidence="13">
    <location>
        <begin position="74"/>
        <end position="237"/>
    </location>
</feature>
<keyword evidence="8 12" id="KW-0808">Transferase</keyword>
<evidence type="ECO:0000256" key="3">
    <source>
        <dbReference type="ARBA" id="ARBA00012328"/>
    </source>
</evidence>
<organism evidence="14 15">
    <name type="scientific">Thermanaerothrix daxensis</name>
    <dbReference type="NCBI Taxonomy" id="869279"/>
    <lineage>
        <taxon>Bacteria</taxon>
        <taxon>Bacillati</taxon>
        <taxon>Chloroflexota</taxon>
        <taxon>Anaerolineae</taxon>
        <taxon>Anaerolineales</taxon>
        <taxon>Anaerolineaceae</taxon>
        <taxon>Thermanaerothrix</taxon>
    </lineage>
</organism>
<keyword evidence="7 12" id="KW-0489">Methyltransferase</keyword>
<evidence type="ECO:0000256" key="2">
    <source>
        <dbReference type="ARBA" id="ARBA00005528"/>
    </source>
</evidence>
<evidence type="ECO:0000313" key="15">
    <source>
        <dbReference type="Proteomes" id="UP000050544"/>
    </source>
</evidence>
<evidence type="ECO:0000259" key="13">
    <source>
        <dbReference type="Pfam" id="PF04452"/>
    </source>
</evidence>
<comment type="similarity">
    <text evidence="2 12">Belongs to the RNA methyltransferase RsmE family.</text>
</comment>
<reference evidence="14 15" key="1">
    <citation type="submission" date="2015-07" db="EMBL/GenBank/DDBJ databases">
        <title>Whole genome sequence of Thermanaerothrix daxensis DSM 23592.</title>
        <authorList>
            <person name="Hemp J."/>
            <person name="Ward L.M."/>
            <person name="Pace L.A."/>
            <person name="Fischer W.W."/>
        </authorList>
    </citation>
    <scope>NUCLEOTIDE SEQUENCE [LARGE SCALE GENOMIC DNA]</scope>
    <source>
        <strain evidence="14 15">GNS-1</strain>
    </source>
</reference>
<evidence type="ECO:0000313" key="14">
    <source>
        <dbReference type="EMBL" id="KPL84021.1"/>
    </source>
</evidence>
<dbReference type="InterPro" id="IPR046886">
    <property type="entry name" value="RsmE_MTase_dom"/>
</dbReference>
<accession>A0A0P6XUS6</accession>
<dbReference type="Gene3D" id="3.40.1280.10">
    <property type="match status" value="1"/>
</dbReference>
<comment type="subcellular location">
    <subcellularLocation>
        <location evidence="1 12">Cytoplasm</location>
    </subcellularLocation>
</comment>
<dbReference type="SUPFAM" id="SSF75217">
    <property type="entry name" value="alpha/beta knot"/>
    <property type="match status" value="1"/>
</dbReference>
<evidence type="ECO:0000256" key="6">
    <source>
        <dbReference type="ARBA" id="ARBA00022552"/>
    </source>
</evidence>
<evidence type="ECO:0000256" key="1">
    <source>
        <dbReference type="ARBA" id="ARBA00004496"/>
    </source>
</evidence>
<dbReference type="GO" id="GO:0070475">
    <property type="term" value="P:rRNA base methylation"/>
    <property type="evidence" value="ECO:0007669"/>
    <property type="project" value="TreeGrafter"/>
</dbReference>
<dbReference type="AlphaFoldDB" id="A0A0P6XUS6"/>
<dbReference type="NCBIfam" id="NF008692">
    <property type="entry name" value="PRK11713.1-5"/>
    <property type="match status" value="1"/>
</dbReference>
<keyword evidence="6 12" id="KW-0698">rRNA processing</keyword>
<dbReference type="EC" id="2.1.1.193" evidence="3 12"/>
<dbReference type="PATRIC" id="fig|869279.4.peg.436"/>